<name>A0ABV9TAP7_9GAMM</name>
<sequence>MPESIIHLRQDRNYRIISYGFCLTLTSFFCVYYLSGIILLISIIIILISIFSTLKKDNTLDAIVLPIDDSYYELIENKVRTSFWLVKKKIIINGWIYISFIQEGSNKKIKIWLHKSNFVEKNDIRKLAKNLLLYN</sequence>
<feature type="transmembrane region" description="Helical" evidence="1">
    <location>
        <begin position="21"/>
        <end position="51"/>
    </location>
</feature>
<evidence type="ECO:0000313" key="3">
    <source>
        <dbReference type="Proteomes" id="UP001595926"/>
    </source>
</evidence>
<proteinExistence type="predicted"/>
<protein>
    <recommendedName>
        <fullName evidence="4">DUF2244 domain-containing protein</fullName>
    </recommendedName>
</protein>
<evidence type="ECO:0000313" key="2">
    <source>
        <dbReference type="EMBL" id="MFC4891764.1"/>
    </source>
</evidence>
<dbReference type="RefSeq" id="WP_119330503.1">
    <property type="nucleotide sequence ID" value="NZ_JBHSJH010000001.1"/>
</dbReference>
<comment type="caution">
    <text evidence="2">The sequence shown here is derived from an EMBL/GenBank/DDBJ whole genome shotgun (WGS) entry which is preliminary data.</text>
</comment>
<keyword evidence="3" id="KW-1185">Reference proteome</keyword>
<reference evidence="3" key="1">
    <citation type="journal article" date="2019" name="Int. J. Syst. Evol. Microbiol.">
        <title>The Global Catalogue of Microorganisms (GCM) 10K type strain sequencing project: providing services to taxonomists for standard genome sequencing and annotation.</title>
        <authorList>
            <consortium name="The Broad Institute Genomics Platform"/>
            <consortium name="The Broad Institute Genome Sequencing Center for Infectious Disease"/>
            <person name="Wu L."/>
            <person name="Ma J."/>
        </authorList>
    </citation>
    <scope>NUCLEOTIDE SEQUENCE [LARGE SCALE GENOMIC DNA]</scope>
    <source>
        <strain evidence="3">CGMCC 1.13718</strain>
    </source>
</reference>
<accession>A0ABV9TAP7</accession>
<evidence type="ECO:0000256" key="1">
    <source>
        <dbReference type="SAM" id="Phobius"/>
    </source>
</evidence>
<dbReference type="Proteomes" id="UP001595926">
    <property type="component" value="Unassembled WGS sequence"/>
</dbReference>
<keyword evidence="1" id="KW-0472">Membrane</keyword>
<dbReference type="EMBL" id="JBHSJH010000001">
    <property type="protein sequence ID" value="MFC4891764.1"/>
    <property type="molecule type" value="Genomic_DNA"/>
</dbReference>
<organism evidence="2 3">
    <name type="scientific">Pseudofrancisella aestuarii</name>
    <dbReference type="NCBI Taxonomy" id="2670347"/>
    <lineage>
        <taxon>Bacteria</taxon>
        <taxon>Pseudomonadati</taxon>
        <taxon>Pseudomonadota</taxon>
        <taxon>Gammaproteobacteria</taxon>
        <taxon>Thiotrichales</taxon>
        <taxon>Francisellaceae</taxon>
        <taxon>Pseudofrancisella</taxon>
    </lineage>
</organism>
<gene>
    <name evidence="2" type="ORF">ACFPDQ_01705</name>
</gene>
<keyword evidence="1" id="KW-0812">Transmembrane</keyword>
<keyword evidence="1" id="KW-1133">Transmembrane helix</keyword>
<evidence type="ECO:0008006" key="4">
    <source>
        <dbReference type="Google" id="ProtNLM"/>
    </source>
</evidence>